<evidence type="ECO:0000313" key="1">
    <source>
        <dbReference type="EMBL" id="EUA20690.1"/>
    </source>
</evidence>
<proteinExistence type="predicted"/>
<dbReference type="AlphaFoldDB" id="X7ZPW2"/>
<accession>X7ZPW2</accession>
<organism evidence="1">
    <name type="scientific">Mycobacterium xenopi 4042</name>
    <dbReference type="NCBI Taxonomy" id="1299334"/>
    <lineage>
        <taxon>Bacteria</taxon>
        <taxon>Bacillati</taxon>
        <taxon>Actinomycetota</taxon>
        <taxon>Actinomycetes</taxon>
        <taxon>Mycobacteriales</taxon>
        <taxon>Mycobacteriaceae</taxon>
        <taxon>Mycobacterium</taxon>
    </lineage>
</organism>
<dbReference type="EMBL" id="JAOB01000070">
    <property type="protein sequence ID" value="EUA20690.1"/>
    <property type="molecule type" value="Genomic_DNA"/>
</dbReference>
<dbReference type="PATRIC" id="fig|1299334.3.peg.7839"/>
<comment type="caution">
    <text evidence="1">The sequence shown here is derived from an EMBL/GenBank/DDBJ whole genome shotgun (WGS) entry which is preliminary data.</text>
</comment>
<protein>
    <submittedName>
        <fullName evidence="1">Oxidoreductase domain protein</fullName>
    </submittedName>
</protein>
<name>X7ZPW2_MYCXE</name>
<reference evidence="1" key="1">
    <citation type="submission" date="2014-01" db="EMBL/GenBank/DDBJ databases">
        <authorList>
            <person name="Brown-Elliot B."/>
            <person name="Wallace R."/>
            <person name="Lenaerts A."/>
            <person name="Ordway D."/>
            <person name="DeGroote M.A."/>
            <person name="Parker T."/>
            <person name="Sizemore C."/>
            <person name="Tallon L.J."/>
            <person name="Sadzewicz L.K."/>
            <person name="Sengamalay N."/>
            <person name="Fraser C.M."/>
            <person name="Hine E."/>
            <person name="Shefchek K.A."/>
            <person name="Das S.P."/>
            <person name="Tettelin H."/>
        </authorList>
    </citation>
    <scope>NUCLEOTIDE SEQUENCE [LARGE SCALE GENOMIC DNA]</scope>
    <source>
        <strain evidence="1">4042</strain>
    </source>
</reference>
<sequence length="108" mass="11786">MRLPRCRTGGNQIWMRREAVPGFAGSLRPCTPRCCGERADRPCRPVADARSNKRRAGAGAVLQPDRDAVCPQSHREDIDDVIAAHANAARLAVEAASTRSKFTWATTT</sequence>
<gene>
    <name evidence="1" type="ORF">I553_3028</name>
</gene>